<organism evidence="2">
    <name type="scientific">marine metagenome</name>
    <dbReference type="NCBI Taxonomy" id="408172"/>
    <lineage>
        <taxon>unclassified sequences</taxon>
        <taxon>metagenomes</taxon>
        <taxon>ecological metagenomes</taxon>
    </lineage>
</organism>
<feature type="transmembrane region" description="Helical" evidence="1">
    <location>
        <begin position="24"/>
        <end position="52"/>
    </location>
</feature>
<sequence>MGSIKKLLKNYRSLLQNLREEHTLLFVLHVFFVGAAVFTLIVVLLAGIFRWLG</sequence>
<proteinExistence type="predicted"/>
<keyword evidence="1" id="KW-0472">Membrane</keyword>
<dbReference type="AlphaFoldDB" id="A0A381TFQ1"/>
<evidence type="ECO:0000313" key="2">
    <source>
        <dbReference type="EMBL" id="SVA14966.1"/>
    </source>
</evidence>
<gene>
    <name evidence="2" type="ORF">METZ01_LOCUS67820</name>
</gene>
<keyword evidence="1" id="KW-0812">Transmembrane</keyword>
<dbReference type="EMBL" id="UINC01004525">
    <property type="protein sequence ID" value="SVA14966.1"/>
    <property type="molecule type" value="Genomic_DNA"/>
</dbReference>
<reference evidence="2" key="1">
    <citation type="submission" date="2018-05" db="EMBL/GenBank/DDBJ databases">
        <authorList>
            <person name="Lanie J.A."/>
            <person name="Ng W.-L."/>
            <person name="Kazmierczak K.M."/>
            <person name="Andrzejewski T.M."/>
            <person name="Davidsen T.M."/>
            <person name="Wayne K.J."/>
            <person name="Tettelin H."/>
            <person name="Glass J.I."/>
            <person name="Rusch D."/>
            <person name="Podicherti R."/>
            <person name="Tsui H.-C.T."/>
            <person name="Winkler M.E."/>
        </authorList>
    </citation>
    <scope>NUCLEOTIDE SEQUENCE</scope>
</reference>
<keyword evidence="1" id="KW-1133">Transmembrane helix</keyword>
<name>A0A381TFQ1_9ZZZZ</name>
<evidence type="ECO:0000256" key="1">
    <source>
        <dbReference type="SAM" id="Phobius"/>
    </source>
</evidence>
<protein>
    <submittedName>
        <fullName evidence="2">Uncharacterized protein</fullName>
    </submittedName>
</protein>
<accession>A0A381TFQ1</accession>